<dbReference type="InterPro" id="IPR029196">
    <property type="entry name" value="HAPSTR1-like"/>
</dbReference>
<feature type="region of interest" description="Disordered" evidence="3">
    <location>
        <begin position="229"/>
        <end position="254"/>
    </location>
</feature>
<keyword evidence="2" id="KW-0539">Nucleus</keyword>
<comment type="subcellular location">
    <subcellularLocation>
        <location evidence="1">Nucleus</location>
    </subcellularLocation>
</comment>
<organism evidence="4">
    <name type="scientific">Octopus bimaculoides</name>
    <name type="common">California two-spotted octopus</name>
    <dbReference type="NCBI Taxonomy" id="37653"/>
    <lineage>
        <taxon>Eukaryota</taxon>
        <taxon>Metazoa</taxon>
        <taxon>Spiralia</taxon>
        <taxon>Lophotrochozoa</taxon>
        <taxon>Mollusca</taxon>
        <taxon>Cephalopoda</taxon>
        <taxon>Coleoidea</taxon>
        <taxon>Octopodiformes</taxon>
        <taxon>Octopoda</taxon>
        <taxon>Incirrata</taxon>
        <taxon>Octopodidae</taxon>
        <taxon>Octopus</taxon>
    </lineage>
</organism>
<proteinExistence type="predicted"/>
<dbReference type="EMBL" id="KQ421603">
    <property type="protein sequence ID" value="KOF77027.1"/>
    <property type="molecule type" value="Genomic_DNA"/>
</dbReference>
<feature type="compositionally biased region" description="Polar residues" evidence="3">
    <location>
        <begin position="146"/>
        <end position="155"/>
    </location>
</feature>
<accession>A0A0L8GJ46</accession>
<evidence type="ECO:0000256" key="1">
    <source>
        <dbReference type="ARBA" id="ARBA00004123"/>
    </source>
</evidence>
<evidence type="ECO:0000313" key="4">
    <source>
        <dbReference type="EMBL" id="KOF77027.1"/>
    </source>
</evidence>
<dbReference type="Pfam" id="PF15251">
    <property type="entry name" value="TAPR1-like"/>
    <property type="match status" value="1"/>
</dbReference>
<evidence type="ECO:0000256" key="2">
    <source>
        <dbReference type="ARBA" id="ARBA00023242"/>
    </source>
</evidence>
<evidence type="ECO:0000256" key="3">
    <source>
        <dbReference type="SAM" id="MobiDB-lite"/>
    </source>
</evidence>
<name>A0A0L8GJ46_OCTBM</name>
<feature type="region of interest" description="Disordered" evidence="3">
    <location>
        <begin position="143"/>
        <end position="172"/>
    </location>
</feature>
<dbReference type="OMA" id="NSFEEEC"/>
<reference evidence="4" key="1">
    <citation type="submission" date="2015-07" db="EMBL/GenBank/DDBJ databases">
        <title>MeaNS - Measles Nucleotide Surveillance Program.</title>
        <authorList>
            <person name="Tran T."/>
            <person name="Druce J."/>
        </authorList>
    </citation>
    <scope>NUCLEOTIDE SEQUENCE</scope>
    <source>
        <strain evidence="4">UCB-OBI-ISO-001</strain>
        <tissue evidence="4">Gonad</tissue>
    </source>
</reference>
<dbReference type="GO" id="GO:0005634">
    <property type="term" value="C:nucleus"/>
    <property type="evidence" value="ECO:0007669"/>
    <property type="project" value="UniProtKB-SubCell"/>
</dbReference>
<dbReference type="PANTHER" id="PTHR31624">
    <property type="entry name" value="UPF0472 PROTEIN C16ORF72"/>
    <property type="match status" value="1"/>
</dbReference>
<dbReference type="AlphaFoldDB" id="A0A0L8GJ46"/>
<dbReference type="PANTHER" id="PTHR31624:SF4">
    <property type="entry name" value="CHROMOSOME 16 OPEN READING FRAME 72"/>
    <property type="match status" value="1"/>
</dbReference>
<protein>
    <submittedName>
        <fullName evidence="4">Uncharacterized protein</fullName>
    </submittedName>
</protein>
<dbReference type="KEGG" id="obi:106876496"/>
<dbReference type="OrthoDB" id="5823474at2759"/>
<sequence length="254" mass="28770">MAQDEGQQQSDQLGENWLNNFESQCLQELDAEPNMEERLQTEREYAAQKLWSAFQNSATAIAQMYRDRHQGRSLWGPFRNAATAVTDMYKDSIDTLRGCIDVGVQCGKQHRTKDIIAWAKKKRRHIRREELLAFLCGKNPPLRNRGASTGKSGTWMTKDRPSQRLSHCGGRDLEPDTDTELQAFSDALALQGLNGAMSNISVGYLPHTGGTLNRNMEDLNRFILDEISRHSDSRKRSPPSDGMDSPSRKKSRIM</sequence>
<dbReference type="InterPro" id="IPR040308">
    <property type="entry name" value="HAPR1"/>
</dbReference>
<gene>
    <name evidence="4" type="ORF">OCBIM_22032590mg</name>
</gene>
<dbReference type="STRING" id="37653.A0A0L8GJ46"/>